<dbReference type="CDD" id="cd07516">
    <property type="entry name" value="HAD_Pase"/>
    <property type="match status" value="1"/>
</dbReference>
<comment type="caution">
    <text evidence="1">The sequence shown here is derived from an EMBL/GenBank/DDBJ whole genome shotgun (WGS) entry which is preliminary data.</text>
</comment>
<protein>
    <recommendedName>
        <fullName evidence="3">Cof-type HAD-IIB family hydrolase</fullName>
    </recommendedName>
</protein>
<dbReference type="NCBIfam" id="TIGR01484">
    <property type="entry name" value="HAD-SF-IIB"/>
    <property type="match status" value="1"/>
</dbReference>
<keyword evidence="2" id="KW-1185">Reference proteome</keyword>
<accession>A0A2N6SP27</accession>
<gene>
    <name evidence="1" type="ORF">CJ205_02600</name>
</gene>
<dbReference type="SUPFAM" id="SSF56784">
    <property type="entry name" value="HAD-like"/>
    <property type="match status" value="1"/>
</dbReference>
<evidence type="ECO:0000313" key="1">
    <source>
        <dbReference type="EMBL" id="PMC58828.1"/>
    </source>
</evidence>
<dbReference type="AlphaFoldDB" id="A0A2N6SP27"/>
<dbReference type="NCBIfam" id="TIGR00099">
    <property type="entry name" value="Cof-subfamily"/>
    <property type="match status" value="1"/>
</dbReference>
<dbReference type="InterPro" id="IPR036412">
    <property type="entry name" value="HAD-like_sf"/>
</dbReference>
<dbReference type="SFLD" id="SFLDG01140">
    <property type="entry name" value="C2.B:_Phosphomannomutase_and_P"/>
    <property type="match status" value="1"/>
</dbReference>
<dbReference type="Proteomes" id="UP000235682">
    <property type="component" value="Unassembled WGS sequence"/>
</dbReference>
<organism evidence="1 2">
    <name type="scientific">Dolosicoccus paucivorans</name>
    <dbReference type="NCBI Taxonomy" id="84521"/>
    <lineage>
        <taxon>Bacteria</taxon>
        <taxon>Bacillati</taxon>
        <taxon>Bacillota</taxon>
        <taxon>Bacilli</taxon>
        <taxon>Lactobacillales</taxon>
        <taxon>Aerococcaceae</taxon>
        <taxon>Dolosicoccus</taxon>
    </lineage>
</organism>
<dbReference type="InterPro" id="IPR000150">
    <property type="entry name" value="Cof"/>
</dbReference>
<evidence type="ECO:0008006" key="3">
    <source>
        <dbReference type="Google" id="ProtNLM"/>
    </source>
</evidence>
<dbReference type="PROSITE" id="PS01229">
    <property type="entry name" value="COF_2"/>
    <property type="match status" value="1"/>
</dbReference>
<dbReference type="PROSITE" id="PS01228">
    <property type="entry name" value="COF_1"/>
    <property type="match status" value="1"/>
</dbReference>
<dbReference type="STRING" id="84521.SAMN04487994_10092"/>
<proteinExistence type="predicted"/>
<evidence type="ECO:0000313" key="2">
    <source>
        <dbReference type="Proteomes" id="UP000235682"/>
    </source>
</evidence>
<dbReference type="SFLD" id="SFLDS00003">
    <property type="entry name" value="Haloacid_Dehalogenase"/>
    <property type="match status" value="1"/>
</dbReference>
<name>A0A2N6SP27_9LACT</name>
<dbReference type="Gene3D" id="3.30.1240.10">
    <property type="match status" value="1"/>
</dbReference>
<dbReference type="OrthoDB" id="9806027at2"/>
<dbReference type="InterPro" id="IPR023214">
    <property type="entry name" value="HAD_sf"/>
</dbReference>
<dbReference type="GO" id="GO:0000287">
    <property type="term" value="F:magnesium ion binding"/>
    <property type="evidence" value="ECO:0007669"/>
    <property type="project" value="TreeGrafter"/>
</dbReference>
<dbReference type="RefSeq" id="WP_102227481.1">
    <property type="nucleotide sequence ID" value="NZ_PNFY01000006.1"/>
</dbReference>
<dbReference type="Pfam" id="PF08282">
    <property type="entry name" value="Hydrolase_3"/>
    <property type="match status" value="1"/>
</dbReference>
<dbReference type="Gene3D" id="3.40.50.1000">
    <property type="entry name" value="HAD superfamily/HAD-like"/>
    <property type="match status" value="1"/>
</dbReference>
<reference evidence="1 2" key="1">
    <citation type="submission" date="2017-09" db="EMBL/GenBank/DDBJ databases">
        <title>Bacterial strain isolated from the female urinary microbiota.</title>
        <authorList>
            <person name="Thomas-White K."/>
            <person name="Kumar N."/>
            <person name="Forster S."/>
            <person name="Putonti C."/>
            <person name="Lawley T."/>
            <person name="Wolfe A.J."/>
        </authorList>
    </citation>
    <scope>NUCLEOTIDE SEQUENCE [LARGE SCALE GENOMIC DNA]</scope>
    <source>
        <strain evidence="1 2">UMB0852</strain>
    </source>
</reference>
<dbReference type="GO" id="GO:0016791">
    <property type="term" value="F:phosphatase activity"/>
    <property type="evidence" value="ECO:0007669"/>
    <property type="project" value="TreeGrafter"/>
</dbReference>
<dbReference type="InterPro" id="IPR006379">
    <property type="entry name" value="HAD-SF_hydro_IIB"/>
</dbReference>
<dbReference type="GO" id="GO:0005829">
    <property type="term" value="C:cytosol"/>
    <property type="evidence" value="ECO:0007669"/>
    <property type="project" value="TreeGrafter"/>
</dbReference>
<dbReference type="EMBL" id="PNHE01000006">
    <property type="protein sequence ID" value="PMC58828.1"/>
    <property type="molecule type" value="Genomic_DNA"/>
</dbReference>
<dbReference type="PANTHER" id="PTHR10000">
    <property type="entry name" value="PHOSPHOSERINE PHOSPHATASE"/>
    <property type="match status" value="1"/>
</dbReference>
<sequence>MDIKLFASDMDGTLLNEFHVISDRTADAVKRLQALGVEFLIATGRDYKPAKILTEAQGIHCSFVNSNGADIRTPEGKSVITVPIERSSLEEARSYLTSQQIDYGIMTLDGYYTTNYDAMKERMKDFYESKPQNRTAMYDEITDAQIATLLNDSKDITEFNIEQHVPLKVMVYHTHPETLDRLMQELSKDPKIAVTSSGIENLEINHVDAQKGFAIERYIKEKGYTMDQVVSIGDALNDRSMLELAGTSYAMANATPEVQAYADHIAPKNTEDGVAVVIEQLIKQLEK</sequence>
<dbReference type="PANTHER" id="PTHR10000:SF55">
    <property type="entry name" value="5-AMINO-6-(5-PHOSPHO-D-RIBITYLAMINO)URACIL PHOSPHATASE YCSE"/>
    <property type="match status" value="1"/>
</dbReference>